<organism evidence="1 2">
    <name type="scientific">Salvia divinorum</name>
    <name type="common">Maria pastora</name>
    <name type="synonym">Diviner's sage</name>
    <dbReference type="NCBI Taxonomy" id="28513"/>
    <lineage>
        <taxon>Eukaryota</taxon>
        <taxon>Viridiplantae</taxon>
        <taxon>Streptophyta</taxon>
        <taxon>Embryophyta</taxon>
        <taxon>Tracheophyta</taxon>
        <taxon>Spermatophyta</taxon>
        <taxon>Magnoliopsida</taxon>
        <taxon>eudicotyledons</taxon>
        <taxon>Gunneridae</taxon>
        <taxon>Pentapetalae</taxon>
        <taxon>asterids</taxon>
        <taxon>lamiids</taxon>
        <taxon>Lamiales</taxon>
        <taxon>Lamiaceae</taxon>
        <taxon>Nepetoideae</taxon>
        <taxon>Mentheae</taxon>
        <taxon>Salviinae</taxon>
        <taxon>Salvia</taxon>
        <taxon>Salvia subgen. Calosphace</taxon>
    </lineage>
</organism>
<protein>
    <submittedName>
        <fullName evidence="1">Small subunit processome component 20</fullName>
    </submittedName>
</protein>
<proteinExistence type="predicted"/>
<dbReference type="SUPFAM" id="SSF48371">
    <property type="entry name" value="ARM repeat"/>
    <property type="match status" value="1"/>
</dbReference>
<dbReference type="EMBL" id="JBEAFC010000010">
    <property type="protein sequence ID" value="KAL1538273.1"/>
    <property type="molecule type" value="Genomic_DNA"/>
</dbReference>
<dbReference type="PANTHER" id="PTHR17695:SF11">
    <property type="entry name" value="SMALL SUBUNIT PROCESSOME COMPONENT 20 HOMOLOG"/>
    <property type="match status" value="1"/>
</dbReference>
<dbReference type="PANTHER" id="PTHR17695">
    <property type="entry name" value="SMALL SUBUNIT PROCESSOME COMPONENT 20 HOMOLOG"/>
    <property type="match status" value="1"/>
</dbReference>
<dbReference type="InterPro" id="IPR016024">
    <property type="entry name" value="ARM-type_fold"/>
</dbReference>
<accession>A0ABD1G2E1</accession>
<keyword evidence="2" id="KW-1185">Reference proteome</keyword>
<comment type="caution">
    <text evidence="1">The sequence shown here is derived from an EMBL/GenBank/DDBJ whole genome shotgun (WGS) entry which is preliminary data.</text>
</comment>
<dbReference type="InterPro" id="IPR052575">
    <property type="entry name" value="SSU_processome_comp_20"/>
</dbReference>
<dbReference type="Proteomes" id="UP001567538">
    <property type="component" value="Unassembled WGS sequence"/>
</dbReference>
<gene>
    <name evidence="1" type="ORF">AAHA92_27035</name>
</gene>
<name>A0ABD1G2E1_SALDI</name>
<sequence>MATPADVWAVKSLNKSTGRRFVFKTFSQRVEEIDIDVYRSLDPVKAEPSGGSSFFRDCLIEYRELNTAEDFISFYEEIFPLVQTLPQIILQKDLIISSLLSGLKMEGRLSLEPILRLISALSRDLVEDFTPFLSRIIVSLESLLQSGADKDPELIEQIFTSWSYIMMHLQKYLIKDVGRILRITANLRYYPKDYVREFMAESVAFLLRKASIEQLKRGVQKLMTEVVKKPSERKFGVSVLLSHVMRITSTRLHSRTETLLPLLVDESILDIDGQRFKDSGPIIEVLILTFERLRAELDPVELSFIWKCLLEKILESLTNKNSLHLTRLLSLLTSILQMDYLGKVTDSEPLVKLVDQLVETFVVRSPTMKNIDLHSEVIEKVLQLMLCVIGCLSDSKNMPALLLVSVQWEPVFNIRSRSLLTFLGDLLMKDPSIYHVFGTNIMRAFTNLIEIYDEEVMYLMMKFCEKLEVSSSSFWDGTFSRTLVFFEETLHYWIGEISNSVEGSLFPARQNKLAVLWAVIGCYSHLADVQENSSVLVELINAIDKLLTMESKPDLQQDTWYCLLGAALRSYNKLVSRRGISHEESAMTKFLDLAKRYKLSPHILSAVADILDSVSGASYGKCQFYLSESTLDTFSENLSHANREIRLSTLRILCHYEPVHDQDSANNVETSLVDGCHNNVLNLLRSVEEATLSIATSRKVILLISQLQASLSDHRVADQYIVAALNGIFGILHNRFSCFWNPALECLTVLVGQYFEIVRDRYLSYLEQYQCDFLASHSQHYRGDNGSMEDTGLVGCFDSDILCAFDSTPHATVLSFLIQSLQKIPLIAESHSQQIVTLFLKYLGYSVEAVTSVESYTLDHKGKEWKGVLKEWLSLFRSMPNPRSTHQGRFLRDVLLYRLLDQRC</sequence>
<reference evidence="1 2" key="1">
    <citation type="submission" date="2024-06" db="EMBL/GenBank/DDBJ databases">
        <title>A chromosome level genome sequence of Diviner's sage (Salvia divinorum).</title>
        <authorList>
            <person name="Ford S.A."/>
            <person name="Ro D.-K."/>
            <person name="Ness R.W."/>
            <person name="Phillips M.A."/>
        </authorList>
    </citation>
    <scope>NUCLEOTIDE SEQUENCE [LARGE SCALE GENOMIC DNA]</scope>
    <source>
        <strain evidence="1">SAF-2024a</strain>
        <tissue evidence="1">Leaf</tissue>
    </source>
</reference>
<evidence type="ECO:0000313" key="1">
    <source>
        <dbReference type="EMBL" id="KAL1538273.1"/>
    </source>
</evidence>
<dbReference type="AlphaFoldDB" id="A0ABD1G2E1"/>
<evidence type="ECO:0000313" key="2">
    <source>
        <dbReference type="Proteomes" id="UP001567538"/>
    </source>
</evidence>